<name>A0A8S5NQN4_9CAUD</name>
<dbReference type="Gene3D" id="3.30.2000.30">
    <property type="match status" value="1"/>
</dbReference>
<protein>
    <recommendedName>
        <fullName evidence="2">Phage capsid protein</fullName>
    </recommendedName>
</protein>
<sequence>MIKTREQSIFDEVFKICKNLGYKVYDYKPMNEVPYPFVEMEDTSVSYAINKTDVKGNVSLTLSVWGLQTKRKEVSSMANAILEKCLRIEHTEGYSWSLNINSSNIRILDDRTTVTPLKRAVIELEFNLR</sequence>
<evidence type="ECO:0000313" key="1">
    <source>
        <dbReference type="EMBL" id="DAD96594.1"/>
    </source>
</evidence>
<dbReference type="EMBL" id="BK015221">
    <property type="protein sequence ID" value="DAD96594.1"/>
    <property type="molecule type" value="Genomic_DNA"/>
</dbReference>
<dbReference type="InterPro" id="IPR053745">
    <property type="entry name" value="Viral_Tail_Comp_sf"/>
</dbReference>
<proteinExistence type="predicted"/>
<accession>A0A8S5NQN4</accession>
<evidence type="ECO:0008006" key="2">
    <source>
        <dbReference type="Google" id="ProtNLM"/>
    </source>
</evidence>
<reference evidence="1" key="1">
    <citation type="journal article" date="2021" name="Proc. Natl. Acad. Sci. U.S.A.">
        <title>A Catalog of Tens of Thousands of Viruses from Human Metagenomes Reveals Hidden Associations with Chronic Diseases.</title>
        <authorList>
            <person name="Tisza M.J."/>
            <person name="Buck C.B."/>
        </authorList>
    </citation>
    <scope>NUCLEOTIDE SEQUENCE</scope>
    <source>
        <strain evidence="1">CtSP74</strain>
    </source>
</reference>
<organism evidence="1">
    <name type="scientific">Siphoviridae sp. ctSP74</name>
    <dbReference type="NCBI Taxonomy" id="2826343"/>
    <lineage>
        <taxon>Viruses</taxon>
        <taxon>Duplodnaviria</taxon>
        <taxon>Heunggongvirae</taxon>
        <taxon>Uroviricota</taxon>
        <taxon>Caudoviricetes</taxon>
    </lineage>
</organism>